<evidence type="ECO:0000313" key="2">
    <source>
        <dbReference type="Proteomes" id="UP001497480"/>
    </source>
</evidence>
<reference evidence="1 2" key="1">
    <citation type="submission" date="2024-03" db="EMBL/GenBank/DDBJ databases">
        <authorList>
            <person name="Martinez-Hernandez J."/>
        </authorList>
    </citation>
    <scope>NUCLEOTIDE SEQUENCE [LARGE SCALE GENOMIC DNA]</scope>
</reference>
<dbReference type="Proteomes" id="UP001497480">
    <property type="component" value="Unassembled WGS sequence"/>
</dbReference>
<keyword evidence="2" id="KW-1185">Reference proteome</keyword>
<protein>
    <submittedName>
        <fullName evidence="1">Uncharacterized protein</fullName>
    </submittedName>
</protein>
<accession>A0AAV1VVW9</accession>
<organism evidence="1 2">
    <name type="scientific">Lupinus luteus</name>
    <name type="common">European yellow lupine</name>
    <dbReference type="NCBI Taxonomy" id="3873"/>
    <lineage>
        <taxon>Eukaryota</taxon>
        <taxon>Viridiplantae</taxon>
        <taxon>Streptophyta</taxon>
        <taxon>Embryophyta</taxon>
        <taxon>Tracheophyta</taxon>
        <taxon>Spermatophyta</taxon>
        <taxon>Magnoliopsida</taxon>
        <taxon>eudicotyledons</taxon>
        <taxon>Gunneridae</taxon>
        <taxon>Pentapetalae</taxon>
        <taxon>rosids</taxon>
        <taxon>fabids</taxon>
        <taxon>Fabales</taxon>
        <taxon>Fabaceae</taxon>
        <taxon>Papilionoideae</taxon>
        <taxon>50 kb inversion clade</taxon>
        <taxon>genistoids sensu lato</taxon>
        <taxon>core genistoids</taxon>
        <taxon>Genisteae</taxon>
        <taxon>Lupinus</taxon>
    </lineage>
</organism>
<gene>
    <name evidence="1" type="ORF">LLUT_LOCUS2221</name>
</gene>
<sequence length="123" mass="13895">MAESIVLLFQAASSWLHIVQWGYKRVDKSNIHNPKRDIATLPIRIYEDRKAILDTGRDIVTPLNNFSEEENGVVGSGVSEESAVGSESSISPTQVKLRRSKVERCYKKEAQRIENSYLSRPFG</sequence>
<name>A0AAV1VVW9_LUPLU</name>
<dbReference type="EMBL" id="CAXHTB010000002">
    <property type="protein sequence ID" value="CAL0301161.1"/>
    <property type="molecule type" value="Genomic_DNA"/>
</dbReference>
<comment type="caution">
    <text evidence="1">The sequence shown here is derived from an EMBL/GenBank/DDBJ whole genome shotgun (WGS) entry which is preliminary data.</text>
</comment>
<dbReference type="AlphaFoldDB" id="A0AAV1VVW9"/>
<evidence type="ECO:0000313" key="1">
    <source>
        <dbReference type="EMBL" id="CAL0301161.1"/>
    </source>
</evidence>
<proteinExistence type="predicted"/>